<keyword evidence="2" id="KW-1133">Transmembrane helix</keyword>
<sequence length="282" mass="31507">MNTMATSTLTFTPYSTVLFSSPPLQTQPSKSSFHNAPIAPGSKSQHPNRHSFPNSNALWQQHQQQMETFHPVPLLEKNTTQKHHQPSPPAGRAGGPRLSLDTSQERLQNVTVIHHGDKSYLKLFSPALVESPVSFLDTKQLFEDKKMWENGPDEALQKKLDSERREAYKVRSKQQLRGFMLGLWLGCLMGLLIVQQTAAKVFIPAHLARRDTSPLMILVVFLTCAAVLRSGTRCMMTAIATCTAVLTCFATLMMNQSRYSSEFRLYRSVQSSSFASLDPTAP</sequence>
<dbReference type="Proteomes" id="UP000717515">
    <property type="component" value="Unassembled WGS sequence"/>
</dbReference>
<dbReference type="AlphaFoldDB" id="A0A9P8A5W1"/>
<proteinExistence type="predicted"/>
<accession>A0A9P8A5W1</accession>
<evidence type="ECO:0000256" key="2">
    <source>
        <dbReference type="SAM" id="Phobius"/>
    </source>
</evidence>
<gene>
    <name evidence="3" type="ORF">KVV02_003295</name>
</gene>
<keyword evidence="2" id="KW-0812">Transmembrane</keyword>
<reference evidence="3" key="1">
    <citation type="submission" date="2021-07" db="EMBL/GenBank/DDBJ databases">
        <title>Draft genome of Mortierella alpina, strain LL118, isolated from an aspen leaf litter sample.</title>
        <authorList>
            <person name="Yang S."/>
            <person name="Vinatzer B.A."/>
        </authorList>
    </citation>
    <scope>NUCLEOTIDE SEQUENCE</scope>
    <source>
        <strain evidence="3">LL118</strain>
    </source>
</reference>
<organism evidence="3 4">
    <name type="scientific">Mortierella alpina</name>
    <name type="common">Oleaginous fungus</name>
    <name type="synonym">Mortierella renispora</name>
    <dbReference type="NCBI Taxonomy" id="64518"/>
    <lineage>
        <taxon>Eukaryota</taxon>
        <taxon>Fungi</taxon>
        <taxon>Fungi incertae sedis</taxon>
        <taxon>Mucoromycota</taxon>
        <taxon>Mortierellomycotina</taxon>
        <taxon>Mortierellomycetes</taxon>
        <taxon>Mortierellales</taxon>
        <taxon>Mortierellaceae</taxon>
        <taxon>Mortierella</taxon>
    </lineage>
</organism>
<feature type="transmembrane region" description="Helical" evidence="2">
    <location>
        <begin position="176"/>
        <end position="194"/>
    </location>
</feature>
<feature type="transmembrane region" description="Helical" evidence="2">
    <location>
        <begin position="215"/>
        <end position="232"/>
    </location>
</feature>
<feature type="region of interest" description="Disordered" evidence="1">
    <location>
        <begin position="79"/>
        <end position="99"/>
    </location>
</feature>
<evidence type="ECO:0008006" key="5">
    <source>
        <dbReference type="Google" id="ProtNLM"/>
    </source>
</evidence>
<evidence type="ECO:0000313" key="4">
    <source>
        <dbReference type="Proteomes" id="UP000717515"/>
    </source>
</evidence>
<evidence type="ECO:0000313" key="3">
    <source>
        <dbReference type="EMBL" id="KAG9324888.1"/>
    </source>
</evidence>
<keyword evidence="2" id="KW-0472">Membrane</keyword>
<feature type="region of interest" description="Disordered" evidence="1">
    <location>
        <begin position="22"/>
        <end position="54"/>
    </location>
</feature>
<name>A0A9P8A5W1_MORAP</name>
<comment type="caution">
    <text evidence="3">The sequence shown here is derived from an EMBL/GenBank/DDBJ whole genome shotgun (WGS) entry which is preliminary data.</text>
</comment>
<evidence type="ECO:0000256" key="1">
    <source>
        <dbReference type="SAM" id="MobiDB-lite"/>
    </source>
</evidence>
<protein>
    <recommendedName>
        <fullName evidence="5">Transmembrane protein</fullName>
    </recommendedName>
</protein>
<feature type="compositionally biased region" description="Polar residues" evidence="1">
    <location>
        <begin position="22"/>
        <end position="34"/>
    </location>
</feature>
<dbReference type="EMBL" id="JAIFTL010000054">
    <property type="protein sequence ID" value="KAG9324888.1"/>
    <property type="molecule type" value="Genomic_DNA"/>
</dbReference>